<evidence type="ECO:0000313" key="2">
    <source>
        <dbReference type="Proteomes" id="UP001312908"/>
    </source>
</evidence>
<dbReference type="EMBL" id="JAWJZY010000001">
    <property type="protein sequence ID" value="MEE8657585.1"/>
    <property type="molecule type" value="Genomic_DNA"/>
</dbReference>
<gene>
    <name evidence="1" type="ORF">DOFOFD_00940</name>
</gene>
<reference evidence="1 2" key="1">
    <citation type="submission" date="2023-10" db="EMBL/GenBank/DDBJ databases">
        <title>Sorlinia euscelidii gen. nov., sp. nov., an acetic acid bacteria isolated from the gut of Euscelidius variegatus emitter.</title>
        <authorList>
            <person name="Michoud G."/>
            <person name="Marasco R."/>
            <person name="Seferji K."/>
            <person name="Gonella E."/>
            <person name="Garuglieri E."/>
            <person name="Alma A."/>
            <person name="Mapelli F."/>
            <person name="Borin S."/>
            <person name="Daffonchio D."/>
            <person name="Crotti E."/>
        </authorList>
    </citation>
    <scope>NUCLEOTIDE SEQUENCE [LARGE SCALE GENOMIC DNA]</scope>
    <source>
        <strain evidence="1 2">EV16P</strain>
    </source>
</reference>
<comment type="caution">
    <text evidence="1">The sequence shown here is derived from an EMBL/GenBank/DDBJ whole genome shotgun (WGS) entry which is preliminary data.</text>
</comment>
<keyword evidence="2" id="KW-1185">Reference proteome</keyword>
<accession>A0ABU7U1X6</accession>
<protein>
    <recommendedName>
        <fullName evidence="3">Secreted protein</fullName>
    </recommendedName>
</protein>
<sequence>MPRSIPSLLPAWRILRTSNIVIALLHDSQARACGGPCSALFFNIQLGNLNRVAIQMRGNSMSGSDSQNAQGAGEDDIGQRLLPCACTNKVQCLQAEA</sequence>
<evidence type="ECO:0000313" key="1">
    <source>
        <dbReference type="EMBL" id="MEE8657585.1"/>
    </source>
</evidence>
<evidence type="ECO:0008006" key="3">
    <source>
        <dbReference type="Google" id="ProtNLM"/>
    </source>
</evidence>
<proteinExistence type="predicted"/>
<organism evidence="1 2">
    <name type="scientific">Sorlinia euscelidii</name>
    <dbReference type="NCBI Taxonomy" id="3081148"/>
    <lineage>
        <taxon>Bacteria</taxon>
        <taxon>Pseudomonadati</taxon>
        <taxon>Pseudomonadota</taxon>
        <taxon>Alphaproteobacteria</taxon>
        <taxon>Acetobacterales</taxon>
        <taxon>Acetobacteraceae</taxon>
        <taxon>Sorlinia</taxon>
    </lineage>
</organism>
<name>A0ABU7U1X6_9PROT</name>
<dbReference type="Proteomes" id="UP001312908">
    <property type="component" value="Unassembled WGS sequence"/>
</dbReference>